<keyword evidence="3" id="KW-1185">Reference proteome</keyword>
<dbReference type="GO" id="GO:0031344">
    <property type="term" value="P:regulation of cell projection organization"/>
    <property type="evidence" value="ECO:0007669"/>
    <property type="project" value="TreeGrafter"/>
</dbReference>
<evidence type="ECO:0000313" key="2">
    <source>
        <dbReference type="EMBL" id="GCC29490.1"/>
    </source>
</evidence>
<accession>A0A401SGM1</accession>
<dbReference type="Pfam" id="PF07004">
    <property type="entry name" value="SHIPPO-rpt"/>
    <property type="match status" value="2"/>
</dbReference>
<name>A0A401SGM1_CHIPU</name>
<organism evidence="2 3">
    <name type="scientific">Chiloscyllium punctatum</name>
    <name type="common">Brownbanded bambooshark</name>
    <name type="synonym">Hemiscyllium punctatum</name>
    <dbReference type="NCBI Taxonomy" id="137246"/>
    <lineage>
        <taxon>Eukaryota</taxon>
        <taxon>Metazoa</taxon>
        <taxon>Chordata</taxon>
        <taxon>Craniata</taxon>
        <taxon>Vertebrata</taxon>
        <taxon>Chondrichthyes</taxon>
        <taxon>Elasmobranchii</taxon>
        <taxon>Galeomorphii</taxon>
        <taxon>Galeoidea</taxon>
        <taxon>Orectolobiformes</taxon>
        <taxon>Hemiscylliidae</taxon>
        <taxon>Chiloscyllium</taxon>
    </lineage>
</organism>
<dbReference type="OMA" id="HRHVTWP"/>
<reference evidence="2 3" key="1">
    <citation type="journal article" date="2018" name="Nat. Ecol. Evol.">
        <title>Shark genomes provide insights into elasmobranch evolution and the origin of vertebrates.</title>
        <authorList>
            <person name="Hara Y"/>
            <person name="Yamaguchi K"/>
            <person name="Onimaru K"/>
            <person name="Kadota M"/>
            <person name="Koyanagi M"/>
            <person name="Keeley SD"/>
            <person name="Tatsumi K"/>
            <person name="Tanaka K"/>
            <person name="Motone F"/>
            <person name="Kageyama Y"/>
            <person name="Nozu R"/>
            <person name="Adachi N"/>
            <person name="Nishimura O"/>
            <person name="Nakagawa R"/>
            <person name="Tanegashima C"/>
            <person name="Kiyatake I"/>
            <person name="Matsumoto R"/>
            <person name="Murakumo K"/>
            <person name="Nishida K"/>
            <person name="Terakita A"/>
            <person name="Kuratani S"/>
            <person name="Sato K"/>
            <person name="Hyodo S Kuraku.S."/>
        </authorList>
    </citation>
    <scope>NUCLEOTIDE SEQUENCE [LARGE SCALE GENOMIC DNA]</scope>
</reference>
<evidence type="ECO:0008006" key="4">
    <source>
        <dbReference type="Google" id="ProtNLM"/>
    </source>
</evidence>
<evidence type="ECO:0000313" key="3">
    <source>
        <dbReference type="Proteomes" id="UP000287033"/>
    </source>
</evidence>
<dbReference type="EMBL" id="BEZZ01000253">
    <property type="protein sequence ID" value="GCC29490.1"/>
    <property type="molecule type" value="Genomic_DNA"/>
</dbReference>
<dbReference type="AlphaFoldDB" id="A0A401SGM1"/>
<evidence type="ECO:0000256" key="1">
    <source>
        <dbReference type="SAM" id="MobiDB-lite"/>
    </source>
</evidence>
<dbReference type="InterPro" id="IPR033602">
    <property type="entry name" value="CIMAP3"/>
</dbReference>
<dbReference type="OrthoDB" id="8189408at2759"/>
<dbReference type="PANTHER" id="PTHR31508:SF2">
    <property type="entry name" value="PROTEIN PITCHFORK"/>
    <property type="match status" value="1"/>
</dbReference>
<dbReference type="InterPro" id="IPR010736">
    <property type="entry name" value="SHIPPO-rpt"/>
</dbReference>
<sequence>MAPKWTAKKNNLPTDVPDRKMFPLYWSPDRHGNEYPPIRGTPDRGPGHYDTYLTNSLIDNLERKPESKMGYTLGARTSVRFLPKLTISPGPAVYQRRLGRERTFKPSSAPFGSSTPRSRESSLNKLVVPGPGTYHPNEQRNQHVTWPMKFGAPDWNLVPAPKKRTLRIELASDKEFRKHRNRVAYFSLYFS</sequence>
<feature type="region of interest" description="Disordered" evidence="1">
    <location>
        <begin position="98"/>
        <end position="123"/>
    </location>
</feature>
<comment type="caution">
    <text evidence="2">The sequence shown here is derived from an EMBL/GenBank/DDBJ whole genome shotgun (WGS) entry which is preliminary data.</text>
</comment>
<gene>
    <name evidence="2" type="ORF">chiPu_0007932</name>
</gene>
<protein>
    <recommendedName>
        <fullName evidence="4">Protein pitchfork</fullName>
    </recommendedName>
</protein>
<dbReference type="PANTHER" id="PTHR31508">
    <property type="entry name" value="PROTEIN PITCHFORK"/>
    <property type="match status" value="1"/>
</dbReference>
<feature type="region of interest" description="Disordered" evidence="1">
    <location>
        <begin position="1"/>
        <end position="20"/>
    </location>
</feature>
<dbReference type="Proteomes" id="UP000287033">
    <property type="component" value="Unassembled WGS sequence"/>
</dbReference>
<proteinExistence type="predicted"/>
<dbReference type="GO" id="GO:0008092">
    <property type="term" value="F:cytoskeletal protein binding"/>
    <property type="evidence" value="ECO:0007669"/>
    <property type="project" value="TreeGrafter"/>
</dbReference>